<organism evidence="4 5">
    <name type="scientific">Pinctada imbricata</name>
    <name type="common">Atlantic pearl-oyster</name>
    <name type="synonym">Pinctada martensii</name>
    <dbReference type="NCBI Taxonomy" id="66713"/>
    <lineage>
        <taxon>Eukaryota</taxon>
        <taxon>Metazoa</taxon>
        <taxon>Spiralia</taxon>
        <taxon>Lophotrochozoa</taxon>
        <taxon>Mollusca</taxon>
        <taxon>Bivalvia</taxon>
        <taxon>Autobranchia</taxon>
        <taxon>Pteriomorphia</taxon>
        <taxon>Pterioida</taxon>
        <taxon>Pterioidea</taxon>
        <taxon>Pteriidae</taxon>
        <taxon>Pinctada</taxon>
    </lineage>
</organism>
<dbReference type="PROSITE" id="PS50871">
    <property type="entry name" value="C1Q"/>
    <property type="match status" value="1"/>
</dbReference>
<comment type="caution">
    <text evidence="4">The sequence shown here is derived from an EMBL/GenBank/DDBJ whole genome shotgun (WGS) entry which is preliminary data.</text>
</comment>
<protein>
    <recommendedName>
        <fullName evidence="3">C1q domain-containing protein</fullName>
    </recommendedName>
</protein>
<comment type="subcellular location">
    <subcellularLocation>
        <location evidence="1">Secreted</location>
    </subcellularLocation>
</comment>
<accession>A0AA89BKD8</accession>
<dbReference type="EMBL" id="VSWD01000013">
    <property type="protein sequence ID" value="KAK3084307.1"/>
    <property type="molecule type" value="Genomic_DNA"/>
</dbReference>
<evidence type="ECO:0000313" key="5">
    <source>
        <dbReference type="Proteomes" id="UP001186944"/>
    </source>
</evidence>
<name>A0AA89BKD8_PINIB</name>
<gene>
    <name evidence="4" type="ORF">FSP39_011372</name>
</gene>
<keyword evidence="2" id="KW-0964">Secreted</keyword>
<dbReference type="AlphaFoldDB" id="A0AA89BKD8"/>
<evidence type="ECO:0000313" key="4">
    <source>
        <dbReference type="EMBL" id="KAK3084307.1"/>
    </source>
</evidence>
<dbReference type="Proteomes" id="UP001186944">
    <property type="component" value="Unassembled WGS sequence"/>
</dbReference>
<proteinExistence type="predicted"/>
<dbReference type="PANTHER" id="PTHR15427:SF33">
    <property type="entry name" value="COLLAGEN IV NC1 DOMAIN-CONTAINING PROTEIN"/>
    <property type="match status" value="1"/>
</dbReference>
<evidence type="ECO:0000259" key="3">
    <source>
        <dbReference type="PROSITE" id="PS50871"/>
    </source>
</evidence>
<sequence length="135" mass="14639">SFYVSLSHDLHLNTGVPVVFDDIRLNENNCYNSGDGIIVASMDGMYIFHWKITTHSGGKASVHIKKNGQDAGGMSLLVKSFSGDTNRDGEVNHNSAADFAILRLQRGDHVNIATSLENSFIHAGHSGFGGFYLRG</sequence>
<evidence type="ECO:0000256" key="2">
    <source>
        <dbReference type="ARBA" id="ARBA00022525"/>
    </source>
</evidence>
<dbReference type="Pfam" id="PF00386">
    <property type="entry name" value="C1q"/>
    <property type="match status" value="1"/>
</dbReference>
<dbReference type="SMART" id="SM00110">
    <property type="entry name" value="C1Q"/>
    <property type="match status" value="1"/>
</dbReference>
<dbReference type="GO" id="GO:0005581">
    <property type="term" value="C:collagen trimer"/>
    <property type="evidence" value="ECO:0007669"/>
    <property type="project" value="UniProtKB-KW"/>
</dbReference>
<feature type="domain" description="C1q" evidence="3">
    <location>
        <begin position="1"/>
        <end position="135"/>
    </location>
</feature>
<dbReference type="PANTHER" id="PTHR15427">
    <property type="entry name" value="EMILIN ELASTIN MICROFIBRIL INTERFACE-LOCATED PROTEIN ELASTIN MICROFIBRIL INTERFACER"/>
    <property type="match status" value="1"/>
</dbReference>
<dbReference type="SUPFAM" id="SSF49842">
    <property type="entry name" value="TNF-like"/>
    <property type="match status" value="1"/>
</dbReference>
<dbReference type="InterPro" id="IPR050392">
    <property type="entry name" value="Collagen/C1q_domain"/>
</dbReference>
<feature type="non-terminal residue" evidence="4">
    <location>
        <position position="1"/>
    </location>
</feature>
<reference evidence="4" key="1">
    <citation type="submission" date="2019-08" db="EMBL/GenBank/DDBJ databases">
        <title>The improved chromosome-level genome for the pearl oyster Pinctada fucata martensii using PacBio sequencing and Hi-C.</title>
        <authorList>
            <person name="Zheng Z."/>
        </authorList>
    </citation>
    <scope>NUCLEOTIDE SEQUENCE</scope>
    <source>
        <strain evidence="4">ZZ-2019</strain>
        <tissue evidence="4">Adductor muscle</tissue>
    </source>
</reference>
<evidence type="ECO:0000256" key="1">
    <source>
        <dbReference type="ARBA" id="ARBA00004613"/>
    </source>
</evidence>
<dbReference type="Gene3D" id="2.60.120.40">
    <property type="match status" value="1"/>
</dbReference>
<dbReference type="InterPro" id="IPR001073">
    <property type="entry name" value="C1q_dom"/>
</dbReference>
<dbReference type="InterPro" id="IPR008983">
    <property type="entry name" value="Tumour_necrosis_fac-like_dom"/>
</dbReference>
<keyword evidence="5" id="KW-1185">Reference proteome</keyword>